<dbReference type="EMBL" id="CACRXK020017454">
    <property type="protein sequence ID" value="CAB4031228.1"/>
    <property type="molecule type" value="Genomic_DNA"/>
</dbReference>
<dbReference type="PANTHER" id="PTHR11042">
    <property type="entry name" value="EUKARYOTIC TRANSLATION INITIATION FACTOR 2-ALPHA KINASE EIF2-ALPHA KINASE -RELATED"/>
    <property type="match status" value="1"/>
</dbReference>
<dbReference type="InterPro" id="IPR008271">
    <property type="entry name" value="Ser/Thr_kinase_AS"/>
</dbReference>
<gene>
    <name evidence="17" type="ORF">PACLA_8A076910</name>
</gene>
<keyword evidence="18" id="KW-1185">Reference proteome</keyword>
<evidence type="ECO:0000256" key="4">
    <source>
        <dbReference type="ARBA" id="ARBA00022679"/>
    </source>
</evidence>
<dbReference type="GO" id="GO:0004674">
    <property type="term" value="F:protein serine/threonine kinase activity"/>
    <property type="evidence" value="ECO:0007669"/>
    <property type="project" value="UniProtKB-KW"/>
</dbReference>
<keyword evidence="6" id="KW-0547">Nucleotide-binding</keyword>
<evidence type="ECO:0000313" key="17">
    <source>
        <dbReference type="EMBL" id="CAB4031228.1"/>
    </source>
</evidence>
<dbReference type="PROSITE" id="PS50011">
    <property type="entry name" value="PROTEIN_KINASE_DOM"/>
    <property type="match status" value="1"/>
</dbReference>
<keyword evidence="3" id="KW-0723">Serine/threonine-protein kinase</keyword>
<keyword evidence="11" id="KW-0472">Membrane</keyword>
<accession>A0A7D9JK82</accession>
<sequence>MSLTDLCEKNNNINEKIVWDILVDLTQGLKHLHDNDMIHMDIKPSNVLIGLDGLYKIADFGLVLDISKRHFNEAQEGDPKYLAPELLEGRFSKAADIFSLGISLLEVACDLDLPRGGDAWQQLRHQQIPNAFLQGLSPELSGLIRRMMDPLPRNRPTVDDILAEPLVIKANTRRKRLKTFNALCSGLKKILFPFTFILFWIWEIFIVKPIKLLCDSNKLRVSSTTELLNENMFDSSLSSEDSVFGITSFSSSVDESFSLKNSLSPKSISRSYLQSDEDSQSPKRSSPFRTCLSKHSPWLEKKSGSMTPPLANSSPHINYTPPSESHKAHGGIDPFLRTHIGPKNLLEVRIKSNIKPFDISYTRITVKQKQMHGRREKGAVGGIEKFKCF</sequence>
<dbReference type="Gene3D" id="1.10.510.10">
    <property type="entry name" value="Transferase(Phosphotransferase) domain 1"/>
    <property type="match status" value="1"/>
</dbReference>
<comment type="caution">
    <text evidence="17">The sequence shown here is derived from an EMBL/GenBank/DDBJ whole genome shotgun (WGS) entry which is preliminary data.</text>
</comment>
<evidence type="ECO:0000256" key="3">
    <source>
        <dbReference type="ARBA" id="ARBA00022527"/>
    </source>
</evidence>
<evidence type="ECO:0000256" key="1">
    <source>
        <dbReference type="ARBA" id="ARBA00004395"/>
    </source>
</evidence>
<dbReference type="EC" id="2.7.11.1" evidence="2"/>
<evidence type="ECO:0000313" key="18">
    <source>
        <dbReference type="Proteomes" id="UP001152795"/>
    </source>
</evidence>
<dbReference type="PROSITE" id="PS00108">
    <property type="entry name" value="PROTEIN_KINASE_ST"/>
    <property type="match status" value="1"/>
</dbReference>
<dbReference type="Pfam" id="PF00069">
    <property type="entry name" value="Pkinase"/>
    <property type="match status" value="1"/>
</dbReference>
<evidence type="ECO:0000256" key="14">
    <source>
        <dbReference type="ARBA" id="ARBA00047899"/>
    </source>
</evidence>
<evidence type="ECO:0000256" key="6">
    <source>
        <dbReference type="ARBA" id="ARBA00022741"/>
    </source>
</evidence>
<evidence type="ECO:0000256" key="5">
    <source>
        <dbReference type="ARBA" id="ARBA00022723"/>
    </source>
</evidence>
<dbReference type="GO" id="GO:0005634">
    <property type="term" value="C:nucleus"/>
    <property type="evidence" value="ECO:0007669"/>
    <property type="project" value="TreeGrafter"/>
</dbReference>
<feature type="domain" description="Protein kinase" evidence="16">
    <location>
        <begin position="1"/>
        <end position="167"/>
    </location>
</feature>
<dbReference type="GO" id="GO:0051321">
    <property type="term" value="P:meiotic cell cycle"/>
    <property type="evidence" value="ECO:0007669"/>
    <property type="project" value="TreeGrafter"/>
</dbReference>
<comment type="catalytic activity">
    <reaction evidence="14">
        <text>L-threonyl-[protein] + ATP = O-phospho-L-threonyl-[protein] + ADP + H(+)</text>
        <dbReference type="Rhea" id="RHEA:46608"/>
        <dbReference type="Rhea" id="RHEA-COMP:11060"/>
        <dbReference type="Rhea" id="RHEA-COMP:11605"/>
        <dbReference type="ChEBI" id="CHEBI:15378"/>
        <dbReference type="ChEBI" id="CHEBI:30013"/>
        <dbReference type="ChEBI" id="CHEBI:30616"/>
        <dbReference type="ChEBI" id="CHEBI:61977"/>
        <dbReference type="ChEBI" id="CHEBI:456216"/>
        <dbReference type="EC" id="2.7.11.1"/>
    </reaction>
</comment>
<dbReference type="PANTHER" id="PTHR11042:SF183">
    <property type="entry name" value="MEMBRANE-ASSOCIATED TYROSINE- AND THREONINE-SPECIFIC CDC2-INHIBITORY KINASE"/>
    <property type="match status" value="1"/>
</dbReference>
<reference evidence="17" key="1">
    <citation type="submission" date="2020-04" db="EMBL/GenBank/DDBJ databases">
        <authorList>
            <person name="Alioto T."/>
            <person name="Alioto T."/>
            <person name="Gomez Garrido J."/>
        </authorList>
    </citation>
    <scope>NUCLEOTIDE SEQUENCE</scope>
    <source>
        <strain evidence="17">A484AB</strain>
    </source>
</reference>
<comment type="similarity">
    <text evidence="13">Belongs to the protein kinase superfamily. Ser/Thr protein kinase family. GCN2 subfamily.</text>
</comment>
<organism evidence="17 18">
    <name type="scientific">Paramuricea clavata</name>
    <name type="common">Red gorgonian</name>
    <name type="synonym">Violescent sea-whip</name>
    <dbReference type="NCBI Taxonomy" id="317549"/>
    <lineage>
        <taxon>Eukaryota</taxon>
        <taxon>Metazoa</taxon>
        <taxon>Cnidaria</taxon>
        <taxon>Anthozoa</taxon>
        <taxon>Octocorallia</taxon>
        <taxon>Malacalcyonacea</taxon>
        <taxon>Plexauridae</taxon>
        <taxon>Paramuricea</taxon>
    </lineage>
</organism>
<dbReference type="GO" id="GO:0046872">
    <property type="term" value="F:metal ion binding"/>
    <property type="evidence" value="ECO:0007669"/>
    <property type="project" value="UniProtKB-KW"/>
</dbReference>
<proteinExistence type="inferred from homology"/>
<keyword evidence="7 17" id="KW-0418">Kinase</keyword>
<evidence type="ECO:0000256" key="8">
    <source>
        <dbReference type="ARBA" id="ARBA00022840"/>
    </source>
</evidence>
<dbReference type="InterPro" id="IPR011009">
    <property type="entry name" value="Kinase-like_dom_sf"/>
</dbReference>
<evidence type="ECO:0000256" key="2">
    <source>
        <dbReference type="ARBA" id="ARBA00012513"/>
    </source>
</evidence>
<evidence type="ECO:0000256" key="7">
    <source>
        <dbReference type="ARBA" id="ARBA00022777"/>
    </source>
</evidence>
<dbReference type="GO" id="GO:0005524">
    <property type="term" value="F:ATP binding"/>
    <property type="evidence" value="ECO:0007669"/>
    <property type="project" value="UniProtKB-KW"/>
</dbReference>
<keyword evidence="9" id="KW-0460">Magnesium</keyword>
<comment type="catalytic activity">
    <reaction evidence="15">
        <text>L-seryl-[protein] + ATP = O-phospho-L-seryl-[protein] + ADP + H(+)</text>
        <dbReference type="Rhea" id="RHEA:17989"/>
        <dbReference type="Rhea" id="RHEA-COMP:9863"/>
        <dbReference type="Rhea" id="RHEA-COMP:11604"/>
        <dbReference type="ChEBI" id="CHEBI:15378"/>
        <dbReference type="ChEBI" id="CHEBI:29999"/>
        <dbReference type="ChEBI" id="CHEBI:30616"/>
        <dbReference type="ChEBI" id="CHEBI:83421"/>
        <dbReference type="ChEBI" id="CHEBI:456216"/>
        <dbReference type="EC" id="2.7.11.1"/>
    </reaction>
</comment>
<dbReference type="SMART" id="SM00220">
    <property type="entry name" value="S_TKc"/>
    <property type="match status" value="1"/>
</dbReference>
<keyword evidence="4" id="KW-0808">Transferase</keyword>
<keyword evidence="8" id="KW-0067">ATP-binding</keyword>
<evidence type="ECO:0000256" key="10">
    <source>
        <dbReference type="ARBA" id="ARBA00023034"/>
    </source>
</evidence>
<keyword evidence="10" id="KW-0333">Golgi apparatus</keyword>
<comment type="subcellular location">
    <subcellularLocation>
        <location evidence="1">Golgi apparatus membrane</location>
        <topology evidence="1">Peripheral membrane protein</topology>
    </subcellularLocation>
</comment>
<dbReference type="InterPro" id="IPR050339">
    <property type="entry name" value="CC_SR_Kinase"/>
</dbReference>
<dbReference type="Proteomes" id="UP001152795">
    <property type="component" value="Unassembled WGS sequence"/>
</dbReference>
<dbReference type="GO" id="GO:0110031">
    <property type="term" value="P:negative regulation of G2/MI transition of meiotic cell cycle"/>
    <property type="evidence" value="ECO:0007669"/>
    <property type="project" value="TreeGrafter"/>
</dbReference>
<keyword evidence="12" id="KW-0131">Cell cycle</keyword>
<dbReference type="AlphaFoldDB" id="A0A7D9JK82"/>
<dbReference type="FunFam" id="1.10.510.10:FF:000315">
    <property type="entry name" value="membrane-associated tyrosine- and threonine-specific cdc2-inhibitory kinase"/>
    <property type="match status" value="1"/>
</dbReference>
<dbReference type="GO" id="GO:0000139">
    <property type="term" value="C:Golgi membrane"/>
    <property type="evidence" value="ECO:0007669"/>
    <property type="project" value="UniProtKB-SubCell"/>
</dbReference>
<protein>
    <recommendedName>
        <fullName evidence="2">non-specific serine/threonine protein kinase</fullName>
        <ecNumber evidence="2">2.7.11.1</ecNumber>
    </recommendedName>
</protein>
<evidence type="ECO:0000256" key="12">
    <source>
        <dbReference type="ARBA" id="ARBA00023306"/>
    </source>
</evidence>
<evidence type="ECO:0000256" key="9">
    <source>
        <dbReference type="ARBA" id="ARBA00022842"/>
    </source>
</evidence>
<evidence type="ECO:0000259" key="16">
    <source>
        <dbReference type="PROSITE" id="PS50011"/>
    </source>
</evidence>
<name>A0A7D9JK82_PARCT</name>
<dbReference type="OrthoDB" id="5337378at2759"/>
<dbReference type="InterPro" id="IPR000719">
    <property type="entry name" value="Prot_kinase_dom"/>
</dbReference>
<evidence type="ECO:0000256" key="15">
    <source>
        <dbReference type="ARBA" id="ARBA00048679"/>
    </source>
</evidence>
<keyword evidence="5" id="KW-0479">Metal-binding</keyword>
<dbReference type="SUPFAM" id="SSF56112">
    <property type="entry name" value="Protein kinase-like (PK-like)"/>
    <property type="match status" value="1"/>
</dbReference>
<evidence type="ECO:0000256" key="11">
    <source>
        <dbReference type="ARBA" id="ARBA00023136"/>
    </source>
</evidence>
<evidence type="ECO:0000256" key="13">
    <source>
        <dbReference type="ARBA" id="ARBA00037982"/>
    </source>
</evidence>